<name>A0A3P6SHY4_DIBLA</name>
<keyword evidence="2" id="KW-1185">Reference proteome</keyword>
<accession>A0A3P6SHY4</accession>
<dbReference type="OrthoDB" id="6285965at2759"/>
<gene>
    <name evidence="1" type="ORF">DILT_LOCUS2044</name>
</gene>
<evidence type="ECO:0000313" key="1">
    <source>
        <dbReference type="EMBL" id="VDK54654.1"/>
    </source>
</evidence>
<dbReference type="Proteomes" id="UP000281553">
    <property type="component" value="Unassembled WGS sequence"/>
</dbReference>
<reference evidence="1 2" key="1">
    <citation type="submission" date="2018-11" db="EMBL/GenBank/DDBJ databases">
        <authorList>
            <consortium name="Pathogen Informatics"/>
        </authorList>
    </citation>
    <scope>NUCLEOTIDE SEQUENCE [LARGE SCALE GENOMIC DNA]</scope>
</reference>
<dbReference type="EMBL" id="UYRU01019623">
    <property type="protein sequence ID" value="VDK54654.1"/>
    <property type="molecule type" value="Genomic_DNA"/>
</dbReference>
<protein>
    <submittedName>
        <fullName evidence="1">Uncharacterized protein</fullName>
    </submittedName>
</protein>
<proteinExistence type="predicted"/>
<dbReference type="AlphaFoldDB" id="A0A3P6SHY4"/>
<evidence type="ECO:0000313" key="2">
    <source>
        <dbReference type="Proteomes" id="UP000281553"/>
    </source>
</evidence>
<organism evidence="1 2">
    <name type="scientific">Dibothriocephalus latus</name>
    <name type="common">Fish tapeworm</name>
    <name type="synonym">Diphyllobothrium latum</name>
    <dbReference type="NCBI Taxonomy" id="60516"/>
    <lineage>
        <taxon>Eukaryota</taxon>
        <taxon>Metazoa</taxon>
        <taxon>Spiralia</taxon>
        <taxon>Lophotrochozoa</taxon>
        <taxon>Platyhelminthes</taxon>
        <taxon>Cestoda</taxon>
        <taxon>Eucestoda</taxon>
        <taxon>Diphyllobothriidea</taxon>
        <taxon>Diphyllobothriidae</taxon>
        <taxon>Dibothriocephalus</taxon>
    </lineage>
</organism>
<sequence>MLTRCCEVLQALWSSGLNHVIRFARRHVHLASGGAPQFNFLPNIRSCASRPLQERIKLIAPWFSAQRLLEPNLATTEKVT</sequence>